<dbReference type="EMBL" id="CP036339">
    <property type="protein sequence ID" value="QDT72372.1"/>
    <property type="molecule type" value="Genomic_DNA"/>
</dbReference>
<gene>
    <name evidence="1" type="ORF">I41_15470</name>
</gene>
<evidence type="ECO:0008006" key="3">
    <source>
        <dbReference type="Google" id="ProtNLM"/>
    </source>
</evidence>
<reference evidence="1 2" key="1">
    <citation type="submission" date="2019-02" db="EMBL/GenBank/DDBJ databases">
        <title>Deep-cultivation of Planctomycetes and their phenomic and genomic characterization uncovers novel biology.</title>
        <authorList>
            <person name="Wiegand S."/>
            <person name="Jogler M."/>
            <person name="Boedeker C."/>
            <person name="Pinto D."/>
            <person name="Vollmers J."/>
            <person name="Rivas-Marin E."/>
            <person name="Kohn T."/>
            <person name="Peeters S.H."/>
            <person name="Heuer A."/>
            <person name="Rast P."/>
            <person name="Oberbeckmann S."/>
            <person name="Bunk B."/>
            <person name="Jeske O."/>
            <person name="Meyerdierks A."/>
            <person name="Storesund J.E."/>
            <person name="Kallscheuer N."/>
            <person name="Luecker S."/>
            <person name="Lage O.M."/>
            <person name="Pohl T."/>
            <person name="Merkel B.J."/>
            <person name="Hornburger P."/>
            <person name="Mueller R.-W."/>
            <person name="Bruemmer F."/>
            <person name="Labrenz M."/>
            <person name="Spormann A.M."/>
            <person name="Op den Camp H."/>
            <person name="Overmann J."/>
            <person name="Amann R."/>
            <person name="Jetten M.S.M."/>
            <person name="Mascher T."/>
            <person name="Medema M.H."/>
            <person name="Devos D.P."/>
            <person name="Kaster A.-K."/>
            <person name="Ovreas L."/>
            <person name="Rohde M."/>
            <person name="Galperin M.Y."/>
            <person name="Jogler C."/>
        </authorList>
    </citation>
    <scope>NUCLEOTIDE SEQUENCE [LARGE SCALE GENOMIC DNA]</scope>
    <source>
        <strain evidence="1 2">I41</strain>
    </source>
</reference>
<sequence>MRLKQVATFGAAIVVAALGCRCPSRCCVPATPHVACNFAETTGENQPPNLSELTPDCNVESCSLQQLPSPGETYQLLTASDAQCRAAANATIANLVALEEHWAGVIIECDSKIVQENVCLQRDLLELHAADVRNKAAASALDAFYQLAGLEARKHYLELATLETTRTRERLDKLNDQGLPVDGLDRDEVDARLTELQHQRLQLDFARVQLNGQLQKLLGCPISEETFFWPQVDWTPNLEPLNAESELAAGLPNRFDLRGIELVLCNLEKSTIRVARGVLGVADATLGSVEPTEGIVHKLRCLKCNDHEVDVRCRQLSMLHADTEQLATAEIKGAVYQIVMQQQRVALARTAVEARRTNVDALVARRDADDTPVFEISAARGRLYDAEADLVQQIASLKSAEVGLKRTQAALAAECGFEPHLCCEGCCNGHCMRCQAPTCKTCELPCTCEKCRK</sequence>
<dbReference type="Gene3D" id="1.20.1600.10">
    <property type="entry name" value="Outer membrane efflux proteins (OEP)"/>
    <property type="match status" value="2"/>
</dbReference>
<dbReference type="KEGG" id="llh:I41_15470"/>
<dbReference type="RefSeq" id="WP_145431950.1">
    <property type="nucleotide sequence ID" value="NZ_CP036339.1"/>
</dbReference>
<organism evidence="1 2">
    <name type="scientific">Lacipirellula limnantheis</name>
    <dbReference type="NCBI Taxonomy" id="2528024"/>
    <lineage>
        <taxon>Bacteria</taxon>
        <taxon>Pseudomonadati</taxon>
        <taxon>Planctomycetota</taxon>
        <taxon>Planctomycetia</taxon>
        <taxon>Pirellulales</taxon>
        <taxon>Lacipirellulaceae</taxon>
        <taxon>Lacipirellula</taxon>
    </lineage>
</organism>
<evidence type="ECO:0000313" key="1">
    <source>
        <dbReference type="EMBL" id="QDT72372.1"/>
    </source>
</evidence>
<evidence type="ECO:0000313" key="2">
    <source>
        <dbReference type="Proteomes" id="UP000317909"/>
    </source>
</evidence>
<name>A0A517TVG6_9BACT</name>
<dbReference type="SUPFAM" id="SSF56954">
    <property type="entry name" value="Outer membrane efflux proteins (OEP)"/>
    <property type="match status" value="2"/>
</dbReference>
<dbReference type="OrthoDB" id="240583at2"/>
<accession>A0A517TVG6</accession>
<protein>
    <recommendedName>
        <fullName evidence="3">Outer membrane efflux protein</fullName>
    </recommendedName>
</protein>
<dbReference type="AlphaFoldDB" id="A0A517TVG6"/>
<proteinExistence type="predicted"/>
<keyword evidence="2" id="KW-1185">Reference proteome</keyword>
<dbReference type="GO" id="GO:0015562">
    <property type="term" value="F:efflux transmembrane transporter activity"/>
    <property type="evidence" value="ECO:0007669"/>
    <property type="project" value="InterPro"/>
</dbReference>
<dbReference type="Proteomes" id="UP000317909">
    <property type="component" value="Chromosome"/>
</dbReference>
<dbReference type="PROSITE" id="PS51257">
    <property type="entry name" value="PROKAR_LIPOPROTEIN"/>
    <property type="match status" value="1"/>
</dbReference>